<gene>
    <name evidence="3" type="ORF">AABB28_12135</name>
</gene>
<dbReference type="NCBIfam" id="TIGR02231">
    <property type="entry name" value="mucoidy inhibitor MuiA family protein"/>
    <property type="match status" value="1"/>
</dbReference>
<dbReference type="RefSeq" id="WP_342069035.1">
    <property type="nucleotide sequence ID" value="NZ_CP151762.1"/>
</dbReference>
<dbReference type="InterPro" id="IPR037291">
    <property type="entry name" value="DUF4139"/>
</dbReference>
<dbReference type="AlphaFoldDB" id="A0AAN0M565"/>
<name>A0AAN0M565_9RHOB</name>
<dbReference type="PANTHER" id="PTHR31005:SF8">
    <property type="entry name" value="DUF4139 DOMAIN-CONTAINING PROTEIN"/>
    <property type="match status" value="1"/>
</dbReference>
<feature type="domain" description="DUF4139" evidence="2">
    <location>
        <begin position="116"/>
        <end position="432"/>
    </location>
</feature>
<feature type="coiled-coil region" evidence="1">
    <location>
        <begin position="1"/>
        <end position="28"/>
    </location>
</feature>
<reference evidence="3 4" key="1">
    <citation type="submission" date="2024-04" db="EMBL/GenBank/DDBJ databases">
        <title>Phylogenomic analyses of a clade within the roseobacter group suggest taxonomic reassignments of species of the genera Aestuariivita, Citreicella, Loktanella, Nautella, Pelagibaca, Ruegeria, Thalassobius, Thiobacimonas and Tropicibacter, and the proposal o.</title>
        <authorList>
            <person name="Jeon C.O."/>
        </authorList>
    </citation>
    <scope>NUCLEOTIDE SEQUENCE [LARGE SCALE GENOMIC DNA]</scope>
    <source>
        <strain evidence="3 4">G8-12</strain>
    </source>
</reference>
<dbReference type="EMBL" id="CP151762">
    <property type="protein sequence ID" value="WZU62632.1"/>
    <property type="molecule type" value="Genomic_DNA"/>
</dbReference>
<dbReference type="PANTHER" id="PTHR31005">
    <property type="entry name" value="DUF4139 DOMAIN-CONTAINING PROTEIN"/>
    <property type="match status" value="1"/>
</dbReference>
<proteinExistence type="predicted"/>
<keyword evidence="1" id="KW-0175">Coiled coil</keyword>
<keyword evidence="4" id="KW-1185">Reference proteome</keyword>
<dbReference type="Proteomes" id="UP001451782">
    <property type="component" value="Chromosome"/>
</dbReference>
<evidence type="ECO:0000256" key="1">
    <source>
        <dbReference type="SAM" id="Coils"/>
    </source>
</evidence>
<sequence length="438" mass="47264">MRDRNAEIAQIRLRVQAAEEQIAFLQSLSQSSAGEALNAADIQSLAQMVGSETLAVREAAFAAEQEAKAAEMAREDDAEALRDAQQALAALMEPEQDGAVLTFTLAVAEAGEVTVDVSSVEGFANWSPVYDMRLTTGDGAALDIDRSVVISQQTGQDWTDVQLILSTARPGEQTGPSGVWAPLRRIISEDELDRERGVVMMSDQAESFARSNFAGMAEPAMEAPVVMTAKADFSGATVTYLYPGRVNIRNGVEDLRLPLDTLSFAANVWAEAVPSQDQIAYRMAEFTNDTGEVMLPGRALLFADGTMIGFSHLPLLAAGGDTEMGFGPLDGLRLTRAIPNKSEGDVGVFTSSNQLTEQAVMTVENLTGQDWAVKLRDAIPYSEQDDLEVEFIASPAVTRRDPDGLRGILEWDLDVAAGDTQEVSLDYTLTWPSGYVLR</sequence>
<dbReference type="InterPro" id="IPR011935">
    <property type="entry name" value="CHP02231"/>
</dbReference>
<dbReference type="KEGG" id="yag:AABB28_12135"/>
<organism evidence="3 4">
    <name type="scientific">Yoonia algicola</name>
    <dbReference type="NCBI Taxonomy" id="3137368"/>
    <lineage>
        <taxon>Bacteria</taxon>
        <taxon>Pseudomonadati</taxon>
        <taxon>Pseudomonadota</taxon>
        <taxon>Alphaproteobacteria</taxon>
        <taxon>Rhodobacterales</taxon>
        <taxon>Paracoccaceae</taxon>
        <taxon>Yoonia</taxon>
    </lineage>
</organism>
<evidence type="ECO:0000259" key="2">
    <source>
        <dbReference type="Pfam" id="PF13598"/>
    </source>
</evidence>
<protein>
    <submittedName>
        <fullName evidence="3">DUF4139 domain-containing protein</fullName>
    </submittedName>
</protein>
<accession>A0AAN0M565</accession>
<dbReference type="Pfam" id="PF13598">
    <property type="entry name" value="DUF4139"/>
    <property type="match status" value="1"/>
</dbReference>
<evidence type="ECO:0000313" key="4">
    <source>
        <dbReference type="Proteomes" id="UP001451782"/>
    </source>
</evidence>
<evidence type="ECO:0000313" key="3">
    <source>
        <dbReference type="EMBL" id="WZU62632.1"/>
    </source>
</evidence>